<keyword evidence="2 5" id="KW-0694">RNA-binding</keyword>
<dbReference type="Pfam" id="PF01386">
    <property type="entry name" value="Ribosomal_L25p"/>
    <property type="match status" value="1"/>
</dbReference>
<dbReference type="InterPro" id="IPR037121">
    <property type="entry name" value="Ribosomal_bL25_C"/>
</dbReference>
<dbReference type="CDD" id="cd00495">
    <property type="entry name" value="Ribosomal_L25_TL5_CTC"/>
    <property type="match status" value="1"/>
</dbReference>
<dbReference type="eggNOG" id="COG1825">
    <property type="taxonomic scope" value="Bacteria"/>
</dbReference>
<protein>
    <recommendedName>
        <fullName evidence="5">Large ribosomal subunit protein bL25</fullName>
    </recommendedName>
    <alternativeName>
        <fullName evidence="5">General stress protein CTC</fullName>
    </alternativeName>
</protein>
<keyword evidence="1 5" id="KW-0699">rRNA-binding</keyword>
<accession>K0YU46</accession>
<comment type="subunit">
    <text evidence="5">Part of the 50S ribosomal subunit; part of the 5S rRNA/L5/L18/L25 subcomplex. Contacts the 5S rRNA. Binds to the 5S rRNA independently of L5 and L18.</text>
</comment>
<dbReference type="NCBIfam" id="TIGR00731">
    <property type="entry name" value="bL25_bact_ctc"/>
    <property type="match status" value="1"/>
</dbReference>
<proteinExistence type="inferred from homology"/>
<reference evidence="8 9" key="1">
    <citation type="submission" date="2012-07" db="EMBL/GenBank/DDBJ databases">
        <title>The Genome Sequence of Actinomyces turicensis ACS-279-V-COL4.</title>
        <authorList>
            <consortium name="The Broad Institute Genome Sequencing Platform"/>
            <person name="Earl A."/>
            <person name="Ward D."/>
            <person name="Feldgarden M."/>
            <person name="Gevers D."/>
            <person name="Saerens B."/>
            <person name="Vaneechoutte M."/>
            <person name="Walker B."/>
            <person name="Young S.K."/>
            <person name="Zeng Q."/>
            <person name="Gargeya S."/>
            <person name="Fitzgerald M."/>
            <person name="Haas B."/>
            <person name="Abouelleil A."/>
            <person name="Alvarado L."/>
            <person name="Arachchi H.M."/>
            <person name="Berlin A."/>
            <person name="Chapman S.B."/>
            <person name="Goldberg J."/>
            <person name="Griggs A."/>
            <person name="Gujja S."/>
            <person name="Hansen M."/>
            <person name="Howarth C."/>
            <person name="Imamovic A."/>
            <person name="Larimer J."/>
            <person name="McCowen C."/>
            <person name="Montmayeur A."/>
            <person name="Murphy C."/>
            <person name="Neiman D."/>
            <person name="Pearson M."/>
            <person name="Priest M."/>
            <person name="Roberts A."/>
            <person name="Saif S."/>
            <person name="Shea T."/>
            <person name="Sisk P."/>
            <person name="Sykes S."/>
            <person name="Wortman J."/>
            <person name="Nusbaum C."/>
            <person name="Birren B."/>
        </authorList>
    </citation>
    <scope>NUCLEOTIDE SEQUENCE [LARGE SCALE GENOMIC DNA]</scope>
    <source>
        <strain evidence="8 9">ACS-279-V-Col4</strain>
    </source>
</reference>
<dbReference type="PATRIC" id="fig|883077.3.peg.702"/>
<name>K0YU46_9ACTO</name>
<comment type="similarity">
    <text evidence="5">Belongs to the bacterial ribosomal protein bL25 family. CTC subfamily.</text>
</comment>
<keyword evidence="4 5" id="KW-0687">Ribonucleoprotein</keyword>
<dbReference type="Proteomes" id="UP000003994">
    <property type="component" value="Unassembled WGS sequence"/>
</dbReference>
<keyword evidence="9" id="KW-1185">Reference proteome</keyword>
<dbReference type="Gene3D" id="2.170.120.20">
    <property type="entry name" value="Ribosomal protein L25, beta domain"/>
    <property type="match status" value="1"/>
</dbReference>
<dbReference type="GO" id="GO:0006412">
    <property type="term" value="P:translation"/>
    <property type="evidence" value="ECO:0007669"/>
    <property type="project" value="UniProtKB-UniRule"/>
</dbReference>
<dbReference type="EMBL" id="AGWQ01000004">
    <property type="protein sequence ID" value="EJZ87106.1"/>
    <property type="molecule type" value="Genomic_DNA"/>
</dbReference>
<evidence type="ECO:0000256" key="4">
    <source>
        <dbReference type="ARBA" id="ARBA00023274"/>
    </source>
</evidence>
<dbReference type="HAMAP" id="MF_01334">
    <property type="entry name" value="Ribosomal_bL25_CTC"/>
    <property type="match status" value="1"/>
</dbReference>
<dbReference type="PANTHER" id="PTHR33284:SF1">
    <property type="entry name" value="RIBOSOMAL PROTEIN L25_GLN-TRNA SYNTHETASE, ANTI-CODON-BINDING DOMAIN-CONTAINING PROTEIN"/>
    <property type="match status" value="1"/>
</dbReference>
<feature type="domain" description="Large ribosomal subunit protein bL25 beta" evidence="7">
    <location>
        <begin position="99"/>
        <end position="176"/>
    </location>
</feature>
<evidence type="ECO:0000313" key="9">
    <source>
        <dbReference type="Proteomes" id="UP000003994"/>
    </source>
</evidence>
<dbReference type="PANTHER" id="PTHR33284">
    <property type="entry name" value="RIBOSOMAL PROTEIN L25/GLN-TRNA SYNTHETASE, ANTI-CODON-BINDING DOMAIN-CONTAINING PROTEIN"/>
    <property type="match status" value="1"/>
</dbReference>
<organism evidence="8 9">
    <name type="scientific">Schaalia turicensis ACS-279-V-Col4</name>
    <dbReference type="NCBI Taxonomy" id="883077"/>
    <lineage>
        <taxon>Bacteria</taxon>
        <taxon>Bacillati</taxon>
        <taxon>Actinomycetota</taxon>
        <taxon>Actinomycetes</taxon>
        <taxon>Actinomycetales</taxon>
        <taxon>Actinomycetaceae</taxon>
        <taxon>Schaalia</taxon>
    </lineage>
</organism>
<dbReference type="RefSeq" id="WP_006680900.1">
    <property type="nucleotide sequence ID" value="NZ_JH815208.1"/>
</dbReference>
<dbReference type="AlphaFoldDB" id="K0YU46"/>
<gene>
    <name evidence="5" type="primary">rplY</name>
    <name evidence="5" type="synonym">ctc</name>
    <name evidence="8" type="ORF">HMPREF9241_00695</name>
</gene>
<dbReference type="InterPro" id="IPR020057">
    <property type="entry name" value="Ribosomal_bL25_b-dom"/>
</dbReference>
<dbReference type="HOGENOM" id="CLU_075939_1_0_11"/>
<dbReference type="Gene3D" id="2.40.240.10">
    <property type="entry name" value="Ribosomal Protein L25, Chain P"/>
    <property type="match status" value="1"/>
</dbReference>
<evidence type="ECO:0000256" key="3">
    <source>
        <dbReference type="ARBA" id="ARBA00022980"/>
    </source>
</evidence>
<feature type="domain" description="Large ribosomal subunit protein bL25 L25" evidence="6">
    <location>
        <begin position="7"/>
        <end position="91"/>
    </location>
</feature>
<dbReference type="InterPro" id="IPR001021">
    <property type="entry name" value="Ribosomal_bL25_long"/>
</dbReference>
<evidence type="ECO:0000256" key="5">
    <source>
        <dbReference type="HAMAP-Rule" id="MF_01334"/>
    </source>
</evidence>
<dbReference type="InterPro" id="IPR020056">
    <property type="entry name" value="Rbsml_bL25/Gln-tRNA_synth_N"/>
</dbReference>
<dbReference type="GO" id="GO:0003735">
    <property type="term" value="F:structural constituent of ribosome"/>
    <property type="evidence" value="ECO:0007669"/>
    <property type="project" value="InterPro"/>
</dbReference>
<dbReference type="Pfam" id="PF14693">
    <property type="entry name" value="Ribosomal_TL5_C"/>
    <property type="match status" value="1"/>
</dbReference>
<sequence length="195" mass="20842">MSDNPILVATTRTEFGKGAARRARRAQMVPGVVYGHGETTHLDIPEHDLFLIVRGNKNALVELKIDGTSQLALVKDIQRHPVKRNLLHVDFLAVKAGEKVDVEVAIVVVGEAAPGTTHNVEEHTVTVKAPATDIPEAIEVDVTGLEAGTVVRVSDLVLPANVECELDAEQDVVIISELAAEPEEEAPAEAEGDAE</sequence>
<keyword evidence="3 5" id="KW-0689">Ribosomal protein</keyword>
<dbReference type="InterPro" id="IPR011035">
    <property type="entry name" value="Ribosomal_bL25/Gln-tRNA_synth"/>
</dbReference>
<dbReference type="InterPro" id="IPR020930">
    <property type="entry name" value="Ribosomal_uL5_bac-type"/>
</dbReference>
<comment type="function">
    <text evidence="5">This is one of the proteins that binds to the 5S RNA in the ribosome where it forms part of the central protuberance.</text>
</comment>
<evidence type="ECO:0000259" key="6">
    <source>
        <dbReference type="Pfam" id="PF01386"/>
    </source>
</evidence>
<evidence type="ECO:0000256" key="1">
    <source>
        <dbReference type="ARBA" id="ARBA00022730"/>
    </source>
</evidence>
<comment type="caution">
    <text evidence="8">The sequence shown here is derived from an EMBL/GenBank/DDBJ whole genome shotgun (WGS) entry which is preliminary data.</text>
</comment>
<dbReference type="GO" id="GO:0022625">
    <property type="term" value="C:cytosolic large ribosomal subunit"/>
    <property type="evidence" value="ECO:0007669"/>
    <property type="project" value="TreeGrafter"/>
</dbReference>
<evidence type="ECO:0000259" key="7">
    <source>
        <dbReference type="Pfam" id="PF14693"/>
    </source>
</evidence>
<dbReference type="NCBIfam" id="NF004131">
    <property type="entry name" value="PRK05618.2-1"/>
    <property type="match status" value="1"/>
</dbReference>
<evidence type="ECO:0000256" key="2">
    <source>
        <dbReference type="ARBA" id="ARBA00022884"/>
    </source>
</evidence>
<dbReference type="SUPFAM" id="SSF50715">
    <property type="entry name" value="Ribosomal protein L25-like"/>
    <property type="match status" value="1"/>
</dbReference>
<dbReference type="InterPro" id="IPR029751">
    <property type="entry name" value="Ribosomal_L25_dom"/>
</dbReference>
<dbReference type="STRING" id="883077.HMPREF9241_00695"/>
<dbReference type="GO" id="GO:0008097">
    <property type="term" value="F:5S rRNA binding"/>
    <property type="evidence" value="ECO:0007669"/>
    <property type="project" value="InterPro"/>
</dbReference>
<evidence type="ECO:0000313" key="8">
    <source>
        <dbReference type="EMBL" id="EJZ87106.1"/>
    </source>
</evidence>